<reference evidence="4" key="1">
    <citation type="submission" date="2025-08" db="UniProtKB">
        <authorList>
            <consortium name="RefSeq"/>
        </authorList>
    </citation>
    <scope>IDENTIFICATION</scope>
</reference>
<accession>A0ABM3M4V1</accession>
<dbReference type="PANTHER" id="PTHR33273:SF2">
    <property type="entry name" value="ENDONUCLEASE_EXONUCLEASE_PHOSPHATASE DOMAIN-CONTAINING PROTEIN"/>
    <property type="match status" value="1"/>
</dbReference>
<feature type="compositionally biased region" description="Low complexity" evidence="1">
    <location>
        <begin position="54"/>
        <end position="69"/>
    </location>
</feature>
<proteinExistence type="predicted"/>
<gene>
    <name evidence="4" type="primary">LOC128199707</name>
</gene>
<dbReference type="Proteomes" id="UP001652582">
    <property type="component" value="Chromosome Z"/>
</dbReference>
<feature type="compositionally biased region" description="Basic residues" evidence="1">
    <location>
        <begin position="449"/>
        <end position="468"/>
    </location>
</feature>
<dbReference type="RefSeq" id="XP_052746506.1">
    <property type="nucleotide sequence ID" value="XM_052890546.1"/>
</dbReference>
<dbReference type="InterPro" id="IPR006579">
    <property type="entry name" value="Pre_C2HC_dom"/>
</dbReference>
<evidence type="ECO:0000256" key="1">
    <source>
        <dbReference type="SAM" id="MobiDB-lite"/>
    </source>
</evidence>
<evidence type="ECO:0000259" key="2">
    <source>
        <dbReference type="SMART" id="SM00596"/>
    </source>
</evidence>
<feature type="compositionally biased region" description="Polar residues" evidence="1">
    <location>
        <begin position="186"/>
        <end position="208"/>
    </location>
</feature>
<dbReference type="PANTHER" id="PTHR33273">
    <property type="entry name" value="DOMAIN-CONTAINING PROTEIN, PUTATIVE-RELATED"/>
    <property type="match status" value="1"/>
</dbReference>
<protein>
    <submittedName>
        <fullName evidence="4">Uncharacterized protein LOC128199707</fullName>
    </submittedName>
</protein>
<feature type="domain" description="Pre-C2HC" evidence="2">
    <location>
        <begin position="312"/>
        <end position="381"/>
    </location>
</feature>
<dbReference type="SMART" id="SM00596">
    <property type="entry name" value="PRE_C2HC"/>
    <property type="match status" value="1"/>
</dbReference>
<name>A0ABM3M4V1_BICAN</name>
<feature type="region of interest" description="Disordered" evidence="1">
    <location>
        <begin position="440"/>
        <end position="527"/>
    </location>
</feature>
<feature type="compositionally biased region" description="Basic and acidic residues" evidence="1">
    <location>
        <begin position="221"/>
        <end position="230"/>
    </location>
</feature>
<organism evidence="3 4">
    <name type="scientific">Bicyclus anynana</name>
    <name type="common">Squinting bush brown butterfly</name>
    <dbReference type="NCBI Taxonomy" id="110368"/>
    <lineage>
        <taxon>Eukaryota</taxon>
        <taxon>Metazoa</taxon>
        <taxon>Ecdysozoa</taxon>
        <taxon>Arthropoda</taxon>
        <taxon>Hexapoda</taxon>
        <taxon>Insecta</taxon>
        <taxon>Pterygota</taxon>
        <taxon>Neoptera</taxon>
        <taxon>Endopterygota</taxon>
        <taxon>Lepidoptera</taxon>
        <taxon>Glossata</taxon>
        <taxon>Ditrysia</taxon>
        <taxon>Papilionoidea</taxon>
        <taxon>Nymphalidae</taxon>
        <taxon>Satyrinae</taxon>
        <taxon>Satyrini</taxon>
        <taxon>Mycalesina</taxon>
        <taxon>Bicyclus</taxon>
    </lineage>
</organism>
<feature type="compositionally biased region" description="Polar residues" evidence="1">
    <location>
        <begin position="37"/>
        <end position="51"/>
    </location>
</feature>
<sequence length="577" mass="62736">MDPNSVPPPYLEALFKDLRVKFPGYLESFMSSQPIASQTVTLTQSQPQSGSPLPGNAAASPAIPATPAPLVTQRHVLPAQVVRPPLGSQSAARDPRVSASGRPATPIPAPSVGPSAPNALPGPSAHPKGTLPPSRESMTRTPTNTVHRPSAMDICDIPESQGSPAPVDDGFTVVVSNRKRRKATKTDAQPTTTSKVTVTESQARSQTLSDSDSESEDSPMEEPRKEKIPPMFIRDKDAWANKIVPMLIKNNIPIPNAQLTTLGIRAECESSGDHRRLTALLRSNSIGYHTYALSDERVLRVVVRGLPKELDTELIKADLLKQDLPVQEVHRMYRSRSKEPLDLCLVILELSPEGKRIYNLKAICHLSGLSFEKPNNRGRIGQCHRCQTYGHSQRNCFARPRCVKCLGDHGTIDCPRKERIAEVPPSCVLCGEAGHPANYRGCRKAPQPGKRRGRAAGRKPAAPKKPAHRFVPAPVPTTNAWNKPLYGAPNAPSAAPASPVAKQPPRAAPAAQPSLSAPQASSKPSYATHSFSDVFSMEEYDLFIEKYKVDPLRAIGEHSIMLRAIENYKNFLNGSQR</sequence>
<dbReference type="Pfam" id="PF07530">
    <property type="entry name" value="PRE_C2HC"/>
    <property type="match status" value="1"/>
</dbReference>
<feature type="region of interest" description="Disordered" evidence="1">
    <location>
        <begin position="37"/>
        <end position="230"/>
    </location>
</feature>
<evidence type="ECO:0000313" key="3">
    <source>
        <dbReference type="Proteomes" id="UP001652582"/>
    </source>
</evidence>
<keyword evidence="3" id="KW-1185">Reference proteome</keyword>
<feature type="compositionally biased region" description="Acidic residues" evidence="1">
    <location>
        <begin position="211"/>
        <end position="220"/>
    </location>
</feature>
<dbReference type="GeneID" id="128199707"/>
<feature type="compositionally biased region" description="Low complexity" evidence="1">
    <location>
        <begin position="488"/>
        <end position="525"/>
    </location>
</feature>
<evidence type="ECO:0000313" key="4">
    <source>
        <dbReference type="RefSeq" id="XP_052746506.1"/>
    </source>
</evidence>